<dbReference type="RefSeq" id="WP_277833273.1">
    <property type="nucleotide sequence ID" value="NZ_JAAIVF010000004.1"/>
</dbReference>
<dbReference type="Proteomes" id="UP001152755">
    <property type="component" value="Unassembled WGS sequence"/>
</dbReference>
<sequence>MATQTTPKPAATGANAAVAESVETLTKSFDENVARVQGLGEKFVDAAKQSGTLAIDAYDKAVDSVLDFNKSVAGATKLGWVDTVVDAQASLIKGISSAASTAARGILA</sequence>
<reference evidence="1" key="1">
    <citation type="submission" date="2022-08" db="EMBL/GenBank/DDBJ databases">
        <title>Genome analysis of Corynebacteriales strain.</title>
        <authorList>
            <person name="Lee S.D."/>
        </authorList>
    </citation>
    <scope>NUCLEOTIDE SEQUENCE</scope>
    <source>
        <strain evidence="1">D3-21</strain>
    </source>
</reference>
<protein>
    <recommendedName>
        <fullName evidence="3">Phasin domain-containing protein</fullName>
    </recommendedName>
</protein>
<gene>
    <name evidence="1" type="ORF">NVS88_15490</name>
</gene>
<name>A0A9X4REN7_9ACTN</name>
<dbReference type="EMBL" id="JANRHA010000010">
    <property type="protein sequence ID" value="MDG3015964.1"/>
    <property type="molecule type" value="Genomic_DNA"/>
</dbReference>
<keyword evidence="2" id="KW-1185">Reference proteome</keyword>
<dbReference type="AlphaFoldDB" id="A0A9X4REN7"/>
<comment type="caution">
    <text evidence="1">The sequence shown here is derived from an EMBL/GenBank/DDBJ whole genome shotgun (WGS) entry which is preliminary data.</text>
</comment>
<evidence type="ECO:0008006" key="3">
    <source>
        <dbReference type="Google" id="ProtNLM"/>
    </source>
</evidence>
<evidence type="ECO:0000313" key="2">
    <source>
        <dbReference type="Proteomes" id="UP001152755"/>
    </source>
</evidence>
<evidence type="ECO:0000313" key="1">
    <source>
        <dbReference type="EMBL" id="MDG3015964.1"/>
    </source>
</evidence>
<organism evidence="1 2">
    <name type="scientific">Speluncibacter jeojiensis</name>
    <dbReference type="NCBI Taxonomy" id="2710754"/>
    <lineage>
        <taxon>Bacteria</taxon>
        <taxon>Bacillati</taxon>
        <taxon>Actinomycetota</taxon>
        <taxon>Actinomycetes</taxon>
        <taxon>Mycobacteriales</taxon>
        <taxon>Speluncibacteraceae</taxon>
        <taxon>Speluncibacter</taxon>
    </lineage>
</organism>
<accession>A0A9X4REN7</accession>
<proteinExistence type="predicted"/>